<feature type="signal peptide" evidence="1">
    <location>
        <begin position="1"/>
        <end position="19"/>
    </location>
</feature>
<dbReference type="Gramene" id="KOM54938">
    <property type="protein sequence ID" value="KOM54938"/>
    <property type="gene ID" value="LR48_Vigan10g083000"/>
</dbReference>
<evidence type="ECO:0000256" key="1">
    <source>
        <dbReference type="SAM" id="SignalP"/>
    </source>
</evidence>
<name>A0A0L9VIZ4_PHAAN</name>
<organism evidence="2 3">
    <name type="scientific">Phaseolus angularis</name>
    <name type="common">Azuki bean</name>
    <name type="synonym">Vigna angularis</name>
    <dbReference type="NCBI Taxonomy" id="3914"/>
    <lineage>
        <taxon>Eukaryota</taxon>
        <taxon>Viridiplantae</taxon>
        <taxon>Streptophyta</taxon>
        <taxon>Embryophyta</taxon>
        <taxon>Tracheophyta</taxon>
        <taxon>Spermatophyta</taxon>
        <taxon>Magnoliopsida</taxon>
        <taxon>eudicotyledons</taxon>
        <taxon>Gunneridae</taxon>
        <taxon>Pentapetalae</taxon>
        <taxon>rosids</taxon>
        <taxon>fabids</taxon>
        <taxon>Fabales</taxon>
        <taxon>Fabaceae</taxon>
        <taxon>Papilionoideae</taxon>
        <taxon>50 kb inversion clade</taxon>
        <taxon>NPAAA clade</taxon>
        <taxon>indigoferoid/millettioid clade</taxon>
        <taxon>Phaseoleae</taxon>
        <taxon>Vigna</taxon>
    </lineage>
</organism>
<feature type="chain" id="PRO_5005596733" description="Plastocyanin-like domain-containing protein" evidence="1">
    <location>
        <begin position="20"/>
        <end position="129"/>
    </location>
</feature>
<dbReference type="Proteomes" id="UP000053144">
    <property type="component" value="Chromosome 10"/>
</dbReference>
<keyword evidence="1" id="KW-0732">Signal</keyword>
<sequence length="129" mass="14683">MAGLALVVALWTLGTTALALPPGETLGTTARWNFGHYRPATVTRLIRYHSPWIIWKHPRLGPPATPHHMVQSSLHEKKDHWSFRMTPKTELPCNHSIQPQNTTMYPLLEDHGITFMNHIVTLNLIPSHE</sequence>
<dbReference type="EMBL" id="CM003380">
    <property type="protein sequence ID" value="KOM54938.1"/>
    <property type="molecule type" value="Genomic_DNA"/>
</dbReference>
<protein>
    <recommendedName>
        <fullName evidence="4">Plastocyanin-like domain-containing protein</fullName>
    </recommendedName>
</protein>
<dbReference type="AlphaFoldDB" id="A0A0L9VIZ4"/>
<reference evidence="3" key="1">
    <citation type="journal article" date="2015" name="Proc. Natl. Acad. Sci. U.S.A.">
        <title>Genome sequencing of adzuki bean (Vigna angularis) provides insight into high starch and low fat accumulation and domestication.</title>
        <authorList>
            <person name="Yang K."/>
            <person name="Tian Z."/>
            <person name="Chen C."/>
            <person name="Luo L."/>
            <person name="Zhao B."/>
            <person name="Wang Z."/>
            <person name="Yu L."/>
            <person name="Li Y."/>
            <person name="Sun Y."/>
            <person name="Li W."/>
            <person name="Chen Y."/>
            <person name="Li Y."/>
            <person name="Zhang Y."/>
            <person name="Ai D."/>
            <person name="Zhao J."/>
            <person name="Shang C."/>
            <person name="Ma Y."/>
            <person name="Wu B."/>
            <person name="Wang M."/>
            <person name="Gao L."/>
            <person name="Sun D."/>
            <person name="Zhang P."/>
            <person name="Guo F."/>
            <person name="Wang W."/>
            <person name="Li Y."/>
            <person name="Wang J."/>
            <person name="Varshney R.K."/>
            <person name="Wang J."/>
            <person name="Ling H.Q."/>
            <person name="Wan P."/>
        </authorList>
    </citation>
    <scope>NUCLEOTIDE SEQUENCE</scope>
    <source>
        <strain evidence="3">cv. Jingnong 6</strain>
    </source>
</reference>
<proteinExistence type="predicted"/>
<accession>A0A0L9VIZ4</accession>
<evidence type="ECO:0008006" key="4">
    <source>
        <dbReference type="Google" id="ProtNLM"/>
    </source>
</evidence>
<gene>
    <name evidence="2" type="ORF">LR48_Vigan10g083000</name>
</gene>
<evidence type="ECO:0000313" key="2">
    <source>
        <dbReference type="EMBL" id="KOM54938.1"/>
    </source>
</evidence>
<evidence type="ECO:0000313" key="3">
    <source>
        <dbReference type="Proteomes" id="UP000053144"/>
    </source>
</evidence>